<evidence type="ECO:0000313" key="2">
    <source>
        <dbReference type="Proteomes" id="UP000324222"/>
    </source>
</evidence>
<sequence length="41" mass="4721">MKLIIFGKSYDNAVRIDRSKLSMIQTVLRLISVDARVIKDL</sequence>
<accession>A0A5B7HSK3</accession>
<dbReference type="EMBL" id="VSRR010036083">
    <property type="protein sequence ID" value="MPC73103.1"/>
    <property type="molecule type" value="Genomic_DNA"/>
</dbReference>
<reference evidence="1 2" key="1">
    <citation type="submission" date="2019-05" db="EMBL/GenBank/DDBJ databases">
        <title>Another draft genome of Portunus trituberculatus and its Hox gene families provides insights of decapod evolution.</title>
        <authorList>
            <person name="Jeong J.-H."/>
            <person name="Song I."/>
            <person name="Kim S."/>
            <person name="Choi T."/>
            <person name="Kim D."/>
            <person name="Ryu S."/>
            <person name="Kim W."/>
        </authorList>
    </citation>
    <scope>NUCLEOTIDE SEQUENCE [LARGE SCALE GENOMIC DNA]</scope>
    <source>
        <tissue evidence="1">Muscle</tissue>
    </source>
</reference>
<dbReference type="AlphaFoldDB" id="A0A5B7HSK3"/>
<proteinExistence type="predicted"/>
<keyword evidence="2" id="KW-1185">Reference proteome</keyword>
<protein>
    <submittedName>
        <fullName evidence="1">Uncharacterized protein</fullName>
    </submittedName>
</protein>
<evidence type="ECO:0000313" key="1">
    <source>
        <dbReference type="EMBL" id="MPC73103.1"/>
    </source>
</evidence>
<name>A0A5B7HSK3_PORTR</name>
<organism evidence="1 2">
    <name type="scientific">Portunus trituberculatus</name>
    <name type="common">Swimming crab</name>
    <name type="synonym">Neptunus trituberculatus</name>
    <dbReference type="NCBI Taxonomy" id="210409"/>
    <lineage>
        <taxon>Eukaryota</taxon>
        <taxon>Metazoa</taxon>
        <taxon>Ecdysozoa</taxon>
        <taxon>Arthropoda</taxon>
        <taxon>Crustacea</taxon>
        <taxon>Multicrustacea</taxon>
        <taxon>Malacostraca</taxon>
        <taxon>Eumalacostraca</taxon>
        <taxon>Eucarida</taxon>
        <taxon>Decapoda</taxon>
        <taxon>Pleocyemata</taxon>
        <taxon>Brachyura</taxon>
        <taxon>Eubrachyura</taxon>
        <taxon>Portunoidea</taxon>
        <taxon>Portunidae</taxon>
        <taxon>Portuninae</taxon>
        <taxon>Portunus</taxon>
    </lineage>
</organism>
<dbReference type="Proteomes" id="UP000324222">
    <property type="component" value="Unassembled WGS sequence"/>
</dbReference>
<gene>
    <name evidence="1" type="ORF">E2C01_067421</name>
</gene>
<comment type="caution">
    <text evidence="1">The sequence shown here is derived from an EMBL/GenBank/DDBJ whole genome shotgun (WGS) entry which is preliminary data.</text>
</comment>